<name>A0ABU9E294_9FLAO</name>
<accession>A0ABU9E294</accession>
<feature type="signal peptide" evidence="2">
    <location>
        <begin position="1"/>
        <end position="19"/>
    </location>
</feature>
<reference evidence="5 6" key="1">
    <citation type="submission" date="2024-04" db="EMBL/GenBank/DDBJ databases">
        <title>draft genome sequnece of Flavobacterium buctense JCM 30750.</title>
        <authorList>
            <person name="Kim D.-U."/>
        </authorList>
    </citation>
    <scope>NUCLEOTIDE SEQUENCE [LARGE SCALE GENOMIC DNA]</scope>
    <source>
        <strain evidence="5 6">JCM 30750</strain>
    </source>
</reference>
<comment type="caution">
    <text evidence="5">The sequence shown here is derived from an EMBL/GenBank/DDBJ whole genome shotgun (WGS) entry which is preliminary data.</text>
</comment>
<gene>
    <name evidence="5" type="ORF">WMW71_04830</name>
</gene>
<dbReference type="InterPro" id="IPR027039">
    <property type="entry name" value="Crtac1"/>
</dbReference>
<dbReference type="Proteomes" id="UP001491349">
    <property type="component" value="Unassembled WGS sequence"/>
</dbReference>
<evidence type="ECO:0000256" key="2">
    <source>
        <dbReference type="SAM" id="SignalP"/>
    </source>
</evidence>
<feature type="chain" id="PRO_5045767760" evidence="2">
    <location>
        <begin position="20"/>
        <end position="817"/>
    </location>
</feature>
<protein>
    <submittedName>
        <fullName evidence="5">FG-GAP-like repeat-containing protein</fullName>
    </submittedName>
</protein>
<dbReference type="SUPFAM" id="SSF69318">
    <property type="entry name" value="Integrin alpha N-terminal domain"/>
    <property type="match status" value="1"/>
</dbReference>
<feature type="domain" description="Secretion system C-terminal sorting" evidence="4">
    <location>
        <begin position="744"/>
        <end position="814"/>
    </location>
</feature>
<dbReference type="Pfam" id="PF18962">
    <property type="entry name" value="Por_Secre_tail"/>
    <property type="match status" value="1"/>
</dbReference>
<dbReference type="RefSeq" id="WP_187660140.1">
    <property type="nucleotide sequence ID" value="NZ_JACTAB010000003.1"/>
</dbReference>
<dbReference type="Pfam" id="PF07593">
    <property type="entry name" value="UnbV_ASPIC"/>
    <property type="match status" value="1"/>
</dbReference>
<evidence type="ECO:0000259" key="3">
    <source>
        <dbReference type="Pfam" id="PF07593"/>
    </source>
</evidence>
<dbReference type="EMBL" id="JBBPCB010000002">
    <property type="protein sequence ID" value="MEK8179657.1"/>
    <property type="molecule type" value="Genomic_DNA"/>
</dbReference>
<dbReference type="InterPro" id="IPR026444">
    <property type="entry name" value="Secre_tail"/>
</dbReference>
<evidence type="ECO:0000256" key="1">
    <source>
        <dbReference type="ARBA" id="ARBA00022729"/>
    </source>
</evidence>
<organism evidence="5 6">
    <name type="scientific">Flavobacterium buctense</name>
    <dbReference type="NCBI Taxonomy" id="1648146"/>
    <lineage>
        <taxon>Bacteria</taxon>
        <taxon>Pseudomonadati</taxon>
        <taxon>Bacteroidota</taxon>
        <taxon>Flavobacteriia</taxon>
        <taxon>Flavobacteriales</taxon>
        <taxon>Flavobacteriaceae</taxon>
        <taxon>Flavobacterium</taxon>
    </lineage>
</organism>
<dbReference type="InterPro" id="IPR013517">
    <property type="entry name" value="FG-GAP"/>
</dbReference>
<dbReference type="Gene3D" id="2.130.10.130">
    <property type="entry name" value="Integrin alpha, N-terminal"/>
    <property type="match status" value="1"/>
</dbReference>
<proteinExistence type="predicted"/>
<evidence type="ECO:0000313" key="6">
    <source>
        <dbReference type="Proteomes" id="UP001491349"/>
    </source>
</evidence>
<dbReference type="PANTHER" id="PTHR16026:SF0">
    <property type="entry name" value="CARTILAGE ACIDIC PROTEIN 1"/>
    <property type="match status" value="1"/>
</dbReference>
<keyword evidence="1 2" id="KW-0732">Signal</keyword>
<dbReference type="InterPro" id="IPR011519">
    <property type="entry name" value="UnbV_ASPIC"/>
</dbReference>
<keyword evidence="6" id="KW-1185">Reference proteome</keyword>
<dbReference type="PANTHER" id="PTHR16026">
    <property type="entry name" value="CARTILAGE ACIDIC PROTEIN 1"/>
    <property type="match status" value="1"/>
</dbReference>
<sequence length="817" mass="88067">MKKITLFFVLLLAGNLSFAQDDCASALPVTAGTYTISTINGAQLPSVTCNFGNANVTAVEWYAYTPTQNYTTTVSSDLMQNICKDTRLRIYSGSCGTMTCVLGDDDSGVINCNSGNTNSYLSRGTFNAIAGTTYYIVWDNRYSSIGFDFQISEIPAGYNPCNAAVAVTAGTTTVAAIDQTNITTACSTAALSKWYSYTPTVNANVTISSDLAINICKDTFFSVYSGSCTTGLTCITSDDNSGVIACNFGNTNSNLSTKTFTVAAGVTYYIVWDNRWSNNGFDFTITEVPIIVPVNYTTQTLASLNSNYNICIADMNGDYKDDLVGVSSNNMRVHYQVTGGAFTPTDFPITGTSDMPSWSMAAGDYNKDGFNDILLGSGSGLTFWRSNSTGTAYTNINPSDYIFCQRTNFVDINNDGHLDAFSCHDVAPNVYYINDGNANMQYYQSGQNGALMLGITPSGGNYASLWTDFDNDGDSDMFISKCSGPPCEMHRNDGNGVFTDVSALAQINVTPIQTWSSAIADFDNDGDMDVIITASAGTHRFFRNNLESNGGVLGAFTNITAGSGWDTNTSTNIDNIAYDFDNDGRVDVLGGGGKIMFNQGNNVFEPVSYGGISVGAVGDLNNDGFIDFQNGNTIRYAVPNGNNWLKVNFQGIQSNRNGIGARVEIYGPWGKQIRDVRSGEGFRYMSTLNAHFGLGTATTITQVIVRWPSGIVDTFNNVTPNQSLMVVEGATLATNAFETSVFTVYPNPVKSIINISINTANPVEFKLAQVFDLNGRIVHESAVVNNSIAVDHLATGTYILMLRDIQGKDYSQKFVKE</sequence>
<dbReference type="InterPro" id="IPR028994">
    <property type="entry name" value="Integrin_alpha_N"/>
</dbReference>
<dbReference type="Pfam" id="PF13517">
    <property type="entry name" value="FG-GAP_3"/>
    <property type="match status" value="2"/>
</dbReference>
<feature type="domain" description="ASPIC/UnbV" evidence="3">
    <location>
        <begin position="658"/>
        <end position="724"/>
    </location>
</feature>
<evidence type="ECO:0000313" key="5">
    <source>
        <dbReference type="EMBL" id="MEK8179657.1"/>
    </source>
</evidence>
<evidence type="ECO:0000259" key="4">
    <source>
        <dbReference type="Pfam" id="PF18962"/>
    </source>
</evidence>
<dbReference type="NCBIfam" id="TIGR04183">
    <property type="entry name" value="Por_Secre_tail"/>
    <property type="match status" value="1"/>
</dbReference>